<dbReference type="AlphaFoldDB" id="L1MIS5"/>
<comment type="caution">
    <text evidence="2">The sequence shown here is derived from an EMBL/GenBank/DDBJ whole genome shotgun (WGS) entry which is preliminary data.</text>
</comment>
<proteinExistence type="predicted"/>
<sequence>MLGAVLSASVVVLAACGGQSSLNDSGGSSVSGTETSRVESTASSRASASGTTSKNAKSVAEAQKTFGSLAPESLFQQFESCMPNGVADSVACSGLKVGQFQFFANESKAASTTQLLTELRGSRIVEDKGDRIVGWSTLGNTAIVTVVDNNKSLVMQQMISTDKQDPRKRIHELGLTESKGSESTSESDTSTSAEPETSEESKASTEPTSK</sequence>
<reference evidence="2 3" key="1">
    <citation type="submission" date="2012-05" db="EMBL/GenBank/DDBJ databases">
        <authorList>
            <person name="Weinstock G."/>
            <person name="Sodergren E."/>
            <person name="Lobos E.A."/>
            <person name="Fulton L."/>
            <person name="Fulton R."/>
            <person name="Courtney L."/>
            <person name="Fronick C."/>
            <person name="O'Laughlin M."/>
            <person name="Godfrey J."/>
            <person name="Wilson R.M."/>
            <person name="Miner T."/>
            <person name="Farmer C."/>
            <person name="Delehaunty K."/>
            <person name="Cordes M."/>
            <person name="Minx P."/>
            <person name="Tomlinson C."/>
            <person name="Chen J."/>
            <person name="Wollam A."/>
            <person name="Pepin K.H."/>
            <person name="Bhonagiri V."/>
            <person name="Zhang X."/>
            <person name="Suruliraj S."/>
            <person name="Warren W."/>
            <person name="Mitreva M."/>
            <person name="Mardis E.R."/>
            <person name="Wilson R.K."/>
        </authorList>
    </citation>
    <scope>NUCLEOTIDE SEQUENCE [LARGE SCALE GENOMIC DNA]</scope>
    <source>
        <strain evidence="2 3">F0235</strain>
    </source>
</reference>
<dbReference type="EMBL" id="AMEM01000016">
    <property type="protein sequence ID" value="EKX90945.1"/>
    <property type="molecule type" value="Genomic_DNA"/>
</dbReference>
<feature type="compositionally biased region" description="Basic and acidic residues" evidence="1">
    <location>
        <begin position="199"/>
        <end position="210"/>
    </location>
</feature>
<evidence type="ECO:0000313" key="2">
    <source>
        <dbReference type="EMBL" id="EKX90945.1"/>
    </source>
</evidence>
<dbReference type="eggNOG" id="ENOG5030547">
    <property type="taxonomic scope" value="Bacteria"/>
</dbReference>
<feature type="compositionally biased region" description="Low complexity" evidence="1">
    <location>
        <begin position="22"/>
        <end position="53"/>
    </location>
</feature>
<feature type="compositionally biased region" description="Basic and acidic residues" evidence="1">
    <location>
        <begin position="162"/>
        <end position="174"/>
    </location>
</feature>
<accession>L1MIS5</accession>
<feature type="compositionally biased region" description="Low complexity" evidence="1">
    <location>
        <begin position="176"/>
        <end position="195"/>
    </location>
</feature>
<dbReference type="Proteomes" id="UP000010445">
    <property type="component" value="Unassembled WGS sequence"/>
</dbReference>
<dbReference type="PATRIC" id="fig|1035195.3.peg.901"/>
<evidence type="ECO:0008006" key="4">
    <source>
        <dbReference type="Google" id="ProtNLM"/>
    </source>
</evidence>
<name>L1MIS5_9CORY</name>
<dbReference type="STRING" id="1035195.HMPREF9997_01010"/>
<gene>
    <name evidence="2" type="ORF">HMPREF9997_01010</name>
</gene>
<evidence type="ECO:0000256" key="1">
    <source>
        <dbReference type="SAM" id="MobiDB-lite"/>
    </source>
</evidence>
<keyword evidence="3" id="KW-1185">Reference proteome</keyword>
<feature type="region of interest" description="Disordered" evidence="1">
    <location>
        <begin position="159"/>
        <end position="210"/>
    </location>
</feature>
<protein>
    <recommendedName>
        <fullName evidence="4">Beta-N-acetylglucosaminidase</fullName>
    </recommendedName>
</protein>
<evidence type="ECO:0000313" key="3">
    <source>
        <dbReference type="Proteomes" id="UP000010445"/>
    </source>
</evidence>
<feature type="region of interest" description="Disordered" evidence="1">
    <location>
        <begin position="22"/>
        <end position="57"/>
    </location>
</feature>
<organism evidence="2 3">
    <name type="scientific">Corynebacterium durum F0235</name>
    <dbReference type="NCBI Taxonomy" id="1035195"/>
    <lineage>
        <taxon>Bacteria</taxon>
        <taxon>Bacillati</taxon>
        <taxon>Actinomycetota</taxon>
        <taxon>Actinomycetes</taxon>
        <taxon>Mycobacteriales</taxon>
        <taxon>Corynebacteriaceae</taxon>
        <taxon>Corynebacterium</taxon>
    </lineage>
</organism>
<dbReference type="HOGENOM" id="CLU_100513_1_0_11"/>